<feature type="domain" description="Helicase C-terminal" evidence="8">
    <location>
        <begin position="224"/>
        <end position="300"/>
    </location>
</feature>
<dbReference type="PANTHER" id="PTHR47958">
    <property type="entry name" value="ATP-DEPENDENT RNA HELICASE DBP3"/>
    <property type="match status" value="1"/>
</dbReference>
<dbReference type="InterPro" id="IPR014001">
    <property type="entry name" value="Helicase_ATP-bd"/>
</dbReference>
<evidence type="ECO:0000313" key="11">
    <source>
        <dbReference type="EMBL" id="RWS01360.1"/>
    </source>
</evidence>
<dbReference type="InterPro" id="IPR001650">
    <property type="entry name" value="Helicase_C-like"/>
</dbReference>
<reference evidence="11" key="2">
    <citation type="submission" date="2018-11" db="EMBL/GenBank/DDBJ databases">
        <title>Trombidioid mite genomics.</title>
        <authorList>
            <person name="Dong X."/>
        </authorList>
    </citation>
    <scope>NUCLEOTIDE SEQUENCE</scope>
    <source>
        <strain evidence="11">UoL-WK</strain>
    </source>
</reference>
<dbReference type="SMART" id="SM00487">
    <property type="entry name" value="DEXDc"/>
    <property type="match status" value="1"/>
</dbReference>
<dbReference type="Pfam" id="PF00270">
    <property type="entry name" value="DEAD"/>
    <property type="match status" value="1"/>
</dbReference>
<dbReference type="OrthoDB" id="6426489at2759"/>
<feature type="domain" description="Helicase ATP-binding" evidence="7">
    <location>
        <begin position="120"/>
        <end position="204"/>
    </location>
</feature>
<dbReference type="Proteomes" id="UP000285301">
    <property type="component" value="Unassembled WGS sequence"/>
</dbReference>
<evidence type="ECO:0000313" key="10">
    <source>
        <dbReference type="EMBL" id="RWS01359.1"/>
    </source>
</evidence>
<evidence type="ECO:0000259" key="9">
    <source>
        <dbReference type="PROSITE" id="PS51195"/>
    </source>
</evidence>
<evidence type="ECO:0000256" key="6">
    <source>
        <dbReference type="PROSITE-ProRule" id="PRU00552"/>
    </source>
</evidence>
<keyword evidence="5" id="KW-0067">ATP-binding</keyword>
<dbReference type="EMBL" id="NCKU01009316">
    <property type="protein sequence ID" value="RWS01360.1"/>
    <property type="molecule type" value="Genomic_DNA"/>
</dbReference>
<dbReference type="CDD" id="cd18787">
    <property type="entry name" value="SF2_C_DEAD"/>
    <property type="match status" value="1"/>
</dbReference>
<keyword evidence="2" id="KW-0547">Nucleotide-binding</keyword>
<dbReference type="Pfam" id="PF00271">
    <property type="entry name" value="Helicase_C"/>
    <property type="match status" value="1"/>
</dbReference>
<dbReference type="InterPro" id="IPR011545">
    <property type="entry name" value="DEAD/DEAH_box_helicase_dom"/>
</dbReference>
<dbReference type="GO" id="GO:0003724">
    <property type="term" value="F:RNA helicase activity"/>
    <property type="evidence" value="ECO:0007669"/>
    <property type="project" value="UniProtKB-EC"/>
</dbReference>
<dbReference type="InterPro" id="IPR014014">
    <property type="entry name" value="RNA_helicase_DEAD_Q_motif"/>
</dbReference>
<keyword evidence="4 11" id="KW-0347">Helicase</keyword>
<evidence type="ECO:0000259" key="7">
    <source>
        <dbReference type="PROSITE" id="PS51192"/>
    </source>
</evidence>
<evidence type="ECO:0000256" key="4">
    <source>
        <dbReference type="ARBA" id="ARBA00022806"/>
    </source>
</evidence>
<evidence type="ECO:0000256" key="5">
    <source>
        <dbReference type="ARBA" id="ARBA00022840"/>
    </source>
</evidence>
<evidence type="ECO:0000256" key="1">
    <source>
        <dbReference type="ARBA" id="ARBA00012552"/>
    </source>
</evidence>
<feature type="non-terminal residue" evidence="11">
    <location>
        <position position="300"/>
    </location>
</feature>
<organism evidence="11 12">
    <name type="scientific">Dinothrombium tinctorium</name>
    <dbReference type="NCBI Taxonomy" id="1965070"/>
    <lineage>
        <taxon>Eukaryota</taxon>
        <taxon>Metazoa</taxon>
        <taxon>Ecdysozoa</taxon>
        <taxon>Arthropoda</taxon>
        <taxon>Chelicerata</taxon>
        <taxon>Arachnida</taxon>
        <taxon>Acari</taxon>
        <taxon>Acariformes</taxon>
        <taxon>Trombidiformes</taxon>
        <taxon>Prostigmata</taxon>
        <taxon>Anystina</taxon>
        <taxon>Parasitengona</taxon>
        <taxon>Trombidioidea</taxon>
        <taxon>Trombidiidae</taxon>
        <taxon>Dinothrombium</taxon>
    </lineage>
</organism>
<reference evidence="11 12" key="1">
    <citation type="journal article" date="2018" name="Gigascience">
        <title>Genomes of trombidid mites reveal novel predicted allergens and laterally-transferred genes associated with secondary metabolism.</title>
        <authorList>
            <person name="Dong X."/>
            <person name="Chaisiri K."/>
            <person name="Xia D."/>
            <person name="Armstrong S.D."/>
            <person name="Fang Y."/>
            <person name="Donnelly M.J."/>
            <person name="Kadowaki T."/>
            <person name="McGarry J.W."/>
            <person name="Darby A.C."/>
            <person name="Makepeace B.L."/>
        </authorList>
    </citation>
    <scope>NUCLEOTIDE SEQUENCE [LARGE SCALE GENOMIC DNA]</scope>
    <source>
        <strain evidence="11">UoL-WK</strain>
    </source>
</reference>
<dbReference type="EC" id="3.6.4.13" evidence="1"/>
<evidence type="ECO:0000256" key="2">
    <source>
        <dbReference type="ARBA" id="ARBA00022741"/>
    </source>
</evidence>
<dbReference type="EMBL" id="NCKU01009317">
    <property type="protein sequence ID" value="RWS01359.1"/>
    <property type="molecule type" value="Genomic_DNA"/>
</dbReference>
<feature type="domain" description="DEAD-box RNA helicase Q" evidence="9">
    <location>
        <begin position="89"/>
        <end position="117"/>
    </location>
</feature>
<dbReference type="SUPFAM" id="SSF52540">
    <property type="entry name" value="P-loop containing nucleoside triphosphate hydrolases"/>
    <property type="match status" value="2"/>
</dbReference>
<sequence length="300" mass="33058">MNFTRFLRIAAFRVPATRTHSSIAFTSASRLLKNVNTSRPVYLVCSKYCSQQIANLDNVSNAVDLCENNDRFIEEEISVIGEGVAPAVGSFEAMDLPQEVKHVLSSKGFTKPTSIQANALPVALSGRDLVGIAKTGCGKTLAFIVPAVVNVLNKRHQQRNESSPLAIVLAPTRELTQQIADVKNMAASFLNDYIQINVGSTDLHANPNIEQIIEICDRTQKPHKIVSLLKELIKTNEKVLIFAETKAKVDFLSRLLRGQRYPATGLHGDKTQLQRDMIMKDFRTGRCNVLVATDVASRGL</sequence>
<dbReference type="STRING" id="1965070.A0A3S3NKS7"/>
<evidence type="ECO:0000313" key="12">
    <source>
        <dbReference type="Proteomes" id="UP000285301"/>
    </source>
</evidence>
<dbReference type="InterPro" id="IPR027417">
    <property type="entry name" value="P-loop_NTPase"/>
</dbReference>
<gene>
    <name evidence="11" type="ORF">B4U79_08411</name>
    <name evidence="10" type="ORF">B4U79_11764</name>
</gene>
<proteinExistence type="predicted"/>
<dbReference type="PROSITE" id="PS51194">
    <property type="entry name" value="HELICASE_CTER"/>
    <property type="match status" value="1"/>
</dbReference>
<dbReference type="PROSITE" id="PS51192">
    <property type="entry name" value="HELICASE_ATP_BIND_1"/>
    <property type="match status" value="1"/>
</dbReference>
<dbReference type="GO" id="GO:0003676">
    <property type="term" value="F:nucleic acid binding"/>
    <property type="evidence" value="ECO:0007669"/>
    <property type="project" value="InterPro"/>
</dbReference>
<protein>
    <recommendedName>
        <fullName evidence="1">RNA helicase</fullName>
        <ecNumber evidence="1">3.6.4.13</ecNumber>
    </recommendedName>
</protein>
<keyword evidence="3" id="KW-0378">Hydrolase</keyword>
<dbReference type="AlphaFoldDB" id="A0A3S3NKS7"/>
<evidence type="ECO:0000259" key="8">
    <source>
        <dbReference type="PROSITE" id="PS51194"/>
    </source>
</evidence>
<name>A0A3S3NKS7_9ACAR</name>
<dbReference type="GO" id="GO:0016787">
    <property type="term" value="F:hydrolase activity"/>
    <property type="evidence" value="ECO:0007669"/>
    <property type="project" value="UniProtKB-KW"/>
</dbReference>
<evidence type="ECO:0000256" key="3">
    <source>
        <dbReference type="ARBA" id="ARBA00022801"/>
    </source>
</evidence>
<dbReference type="PROSITE" id="PS51195">
    <property type="entry name" value="Q_MOTIF"/>
    <property type="match status" value="1"/>
</dbReference>
<dbReference type="GO" id="GO:0005524">
    <property type="term" value="F:ATP binding"/>
    <property type="evidence" value="ECO:0007669"/>
    <property type="project" value="UniProtKB-KW"/>
</dbReference>
<comment type="caution">
    <text evidence="11">The sequence shown here is derived from an EMBL/GenBank/DDBJ whole genome shotgun (WGS) entry which is preliminary data.</text>
</comment>
<feature type="short sequence motif" description="Q motif" evidence="6">
    <location>
        <begin position="89"/>
        <end position="117"/>
    </location>
</feature>
<keyword evidence="12" id="KW-1185">Reference proteome</keyword>
<accession>A0A3S3NKS7</accession>
<dbReference type="Gene3D" id="3.40.50.300">
    <property type="entry name" value="P-loop containing nucleotide triphosphate hydrolases"/>
    <property type="match status" value="2"/>
</dbReference>